<gene>
    <name evidence="1" type="ORF">Xinn_03800</name>
    <name evidence="2" type="ORF">XIS1_990004</name>
</gene>
<dbReference type="Proteomes" id="UP000224871">
    <property type="component" value="Unassembled WGS sequence"/>
</dbReference>
<evidence type="ECO:0000313" key="4">
    <source>
        <dbReference type="Proteomes" id="UP000224871"/>
    </source>
</evidence>
<keyword evidence="4" id="KW-1185">Reference proteome</keyword>
<reference evidence="2" key="1">
    <citation type="submission" date="2016-12" db="EMBL/GenBank/DDBJ databases">
        <authorList>
            <person name="Song W.-J."/>
            <person name="Kurnit D.M."/>
        </authorList>
    </citation>
    <scope>NUCLEOTIDE SEQUENCE [LARGE SCALE GENOMIC DNA]</scope>
    <source>
        <strain evidence="2">HGB1681</strain>
    </source>
</reference>
<evidence type="ECO:0000313" key="1">
    <source>
        <dbReference type="EMBL" id="PHM28765.1"/>
    </source>
</evidence>
<dbReference type="Proteomes" id="UP000196435">
    <property type="component" value="Unassembled WGS sequence"/>
</dbReference>
<reference evidence="1 4" key="3">
    <citation type="journal article" date="2017" name="Nat. Microbiol.">
        <title>Natural product diversity associated with the nematode symbionts Photorhabdus and Xenorhabdus.</title>
        <authorList>
            <person name="Tobias N.J."/>
            <person name="Wolff H."/>
            <person name="Djahanschiri B."/>
            <person name="Grundmann F."/>
            <person name="Kronenwerth M."/>
            <person name="Shi Y.M."/>
            <person name="Simonyi S."/>
            <person name="Grun P."/>
            <person name="Shapiro-Ilan D."/>
            <person name="Pidot S.J."/>
            <person name="Stinear T.P."/>
            <person name="Ebersberger I."/>
            <person name="Bode H.B."/>
        </authorList>
    </citation>
    <scope>NUCLEOTIDE SEQUENCE [LARGE SCALE GENOMIC DNA]</scope>
    <source>
        <strain evidence="1 4">DSM 16336</strain>
    </source>
</reference>
<proteinExistence type="predicted"/>
<protein>
    <submittedName>
        <fullName evidence="2">Putative DNA primase</fullName>
    </submittedName>
</protein>
<dbReference type="RefSeq" id="WP_099137749.1">
    <property type="nucleotide sequence ID" value="NZ_CAWNQC010000295.1"/>
</dbReference>
<organism evidence="2 3">
    <name type="scientific">Xenorhabdus innexi</name>
    <dbReference type="NCBI Taxonomy" id="290109"/>
    <lineage>
        <taxon>Bacteria</taxon>
        <taxon>Pseudomonadati</taxon>
        <taxon>Pseudomonadota</taxon>
        <taxon>Gammaproteobacteria</taxon>
        <taxon>Enterobacterales</taxon>
        <taxon>Morganellaceae</taxon>
        <taxon>Xenorhabdus</taxon>
    </lineage>
</organism>
<name>A0A1N6N2B4_9GAMM</name>
<evidence type="ECO:0000313" key="2">
    <source>
        <dbReference type="EMBL" id="SIP75184.1"/>
    </source>
</evidence>
<accession>A0A1N6N2B4</accession>
<dbReference type="OrthoDB" id="784829at2"/>
<reference evidence="3" key="2">
    <citation type="submission" date="2016-12" db="EMBL/GenBank/DDBJ databases">
        <authorList>
            <person name="Gaudriault S."/>
        </authorList>
    </citation>
    <scope>NUCLEOTIDE SEQUENCE [LARGE SCALE GENOMIC DNA]</scope>
    <source>
        <strain evidence="3">HGB1681 (deposited as PTA-6826 in the American Type Culture Collection)</strain>
    </source>
</reference>
<evidence type="ECO:0000313" key="3">
    <source>
        <dbReference type="Proteomes" id="UP000196435"/>
    </source>
</evidence>
<dbReference type="EMBL" id="NIBU01000092">
    <property type="protein sequence ID" value="PHM28765.1"/>
    <property type="molecule type" value="Genomic_DNA"/>
</dbReference>
<dbReference type="EMBL" id="FTLG01000246">
    <property type="protein sequence ID" value="SIP75184.1"/>
    <property type="molecule type" value="Genomic_DNA"/>
</dbReference>
<dbReference type="AlphaFoldDB" id="A0A1N6N2B4"/>
<sequence>MDFELHRGEGGALVITCTKMKDAEEPETQAYDLRVVELFTDKDGEDIKSLALIDRPRDPVEEEEIGLIANKTDNHTALWQCIRSRTALKEPCSIALLRDDLKAMGVNVKNFSRWRTKLEQDKLIIRNGQELTIVNQNNED</sequence>